<keyword evidence="3" id="KW-1185">Reference proteome</keyword>
<dbReference type="Proteomes" id="UP001409291">
    <property type="component" value="Unassembled WGS sequence"/>
</dbReference>
<organism evidence="2 3">
    <name type="scientific">Sphingobacterium kitahiroshimense</name>
    <dbReference type="NCBI Taxonomy" id="470446"/>
    <lineage>
        <taxon>Bacteria</taxon>
        <taxon>Pseudomonadati</taxon>
        <taxon>Bacteroidota</taxon>
        <taxon>Sphingobacteriia</taxon>
        <taxon>Sphingobacteriales</taxon>
        <taxon>Sphingobacteriaceae</taxon>
        <taxon>Sphingobacterium</taxon>
    </lineage>
</organism>
<reference evidence="2 3" key="1">
    <citation type="submission" date="2024-04" db="EMBL/GenBank/DDBJ databases">
        <title>WGS of bacteria from Torrens River.</title>
        <authorList>
            <person name="Wyrsch E.R."/>
            <person name="Drigo B."/>
        </authorList>
    </citation>
    <scope>NUCLEOTIDE SEQUENCE [LARGE SCALE GENOMIC DNA]</scope>
    <source>
        <strain evidence="2 3">TWI391</strain>
    </source>
</reference>
<keyword evidence="1" id="KW-0732">Signal</keyword>
<evidence type="ECO:0000313" key="3">
    <source>
        <dbReference type="Proteomes" id="UP001409291"/>
    </source>
</evidence>
<dbReference type="EMBL" id="JBDJNQ010000002">
    <property type="protein sequence ID" value="MEN5376755.1"/>
    <property type="molecule type" value="Genomic_DNA"/>
</dbReference>
<feature type="signal peptide" evidence="1">
    <location>
        <begin position="1"/>
        <end position="19"/>
    </location>
</feature>
<dbReference type="RefSeq" id="WP_346580910.1">
    <property type="nucleotide sequence ID" value="NZ_JBDJLH010000003.1"/>
</dbReference>
<gene>
    <name evidence="2" type="ORF">ABE541_05720</name>
</gene>
<evidence type="ECO:0000256" key="1">
    <source>
        <dbReference type="SAM" id="SignalP"/>
    </source>
</evidence>
<name>A0ABV0BPN3_9SPHI</name>
<protein>
    <recommendedName>
        <fullName evidence="4">DUF4252 domain-containing protein</fullName>
    </recommendedName>
</protein>
<proteinExistence type="predicted"/>
<feature type="chain" id="PRO_5046592378" description="DUF4252 domain-containing protein" evidence="1">
    <location>
        <begin position="20"/>
        <end position="146"/>
    </location>
</feature>
<evidence type="ECO:0008006" key="4">
    <source>
        <dbReference type="Google" id="ProtNLM"/>
    </source>
</evidence>
<sequence>MKIYSLILVLLLLTISTKAQTVSDDQIQIKKFISEIVKEDLSDKELVGKYFVIEKKNVKRALEILSLQFQYLRKTLADENFENIMVVPYASLPEEQQDHLTKQETDKNCYQVFYNRDKLINIMLIDNKVRGFGSLNKGGVRMIIKY</sequence>
<accession>A0ABV0BPN3</accession>
<evidence type="ECO:0000313" key="2">
    <source>
        <dbReference type="EMBL" id="MEN5376755.1"/>
    </source>
</evidence>
<comment type="caution">
    <text evidence="2">The sequence shown here is derived from an EMBL/GenBank/DDBJ whole genome shotgun (WGS) entry which is preliminary data.</text>
</comment>